<keyword evidence="21" id="KW-1185">Reference proteome</keyword>
<evidence type="ECO:0000256" key="18">
    <source>
        <dbReference type="RuleBase" id="RU003938"/>
    </source>
</evidence>
<dbReference type="PROSITE" id="PS01315">
    <property type="entry name" value="CDS"/>
    <property type="match status" value="1"/>
</dbReference>
<dbReference type="Proteomes" id="UP001210339">
    <property type="component" value="Chromosome"/>
</dbReference>
<feature type="transmembrane region" description="Helical" evidence="19">
    <location>
        <begin position="102"/>
        <end position="121"/>
    </location>
</feature>
<evidence type="ECO:0000256" key="12">
    <source>
        <dbReference type="ARBA" id="ARBA00022695"/>
    </source>
</evidence>
<evidence type="ECO:0000256" key="11">
    <source>
        <dbReference type="ARBA" id="ARBA00022692"/>
    </source>
</evidence>
<organism evidence="20 21">
    <name type="scientific">Peptoniphilus equinus</name>
    <dbReference type="NCBI Taxonomy" id="3016343"/>
    <lineage>
        <taxon>Bacteria</taxon>
        <taxon>Bacillati</taxon>
        <taxon>Bacillota</taxon>
        <taxon>Tissierellia</taxon>
        <taxon>Tissierellales</taxon>
        <taxon>Peptoniphilaceae</taxon>
        <taxon>Peptoniphilus</taxon>
    </lineage>
</organism>
<comment type="pathway">
    <text evidence="4">Lipid metabolism.</text>
</comment>
<keyword evidence="17" id="KW-1208">Phospholipid metabolism</keyword>
<evidence type="ECO:0000256" key="9">
    <source>
        <dbReference type="ARBA" id="ARBA00022516"/>
    </source>
</evidence>
<reference evidence="20 21" key="1">
    <citation type="submission" date="2023-01" db="EMBL/GenBank/DDBJ databases">
        <authorList>
            <person name="Lee S.H."/>
            <person name="Jung H.S."/>
            <person name="Yun J.U."/>
        </authorList>
    </citation>
    <scope>NUCLEOTIDE SEQUENCE [LARGE SCALE GENOMIC DNA]</scope>
    <source>
        <strain evidence="20 21">CBA3646</strain>
    </source>
</reference>
<keyword evidence="16" id="KW-0594">Phospholipid biosynthesis</keyword>
<evidence type="ECO:0000256" key="1">
    <source>
        <dbReference type="ARBA" id="ARBA00001698"/>
    </source>
</evidence>
<comment type="subcellular location">
    <subcellularLocation>
        <location evidence="2">Cell membrane</location>
        <topology evidence="2">Multi-pass membrane protein</topology>
    </subcellularLocation>
</comment>
<evidence type="ECO:0000256" key="13">
    <source>
        <dbReference type="ARBA" id="ARBA00022989"/>
    </source>
</evidence>
<dbReference type="EC" id="2.7.7.41" evidence="6 18"/>
<dbReference type="PANTHER" id="PTHR46382">
    <property type="entry name" value="PHOSPHATIDATE CYTIDYLYLTRANSFERASE"/>
    <property type="match status" value="1"/>
</dbReference>
<evidence type="ECO:0000256" key="14">
    <source>
        <dbReference type="ARBA" id="ARBA00023098"/>
    </source>
</evidence>
<evidence type="ECO:0000256" key="5">
    <source>
        <dbReference type="ARBA" id="ARBA00010185"/>
    </source>
</evidence>
<evidence type="ECO:0000256" key="2">
    <source>
        <dbReference type="ARBA" id="ARBA00004651"/>
    </source>
</evidence>
<keyword evidence="8" id="KW-1003">Cell membrane</keyword>
<evidence type="ECO:0000256" key="6">
    <source>
        <dbReference type="ARBA" id="ARBA00012487"/>
    </source>
</evidence>
<evidence type="ECO:0000256" key="16">
    <source>
        <dbReference type="ARBA" id="ARBA00023209"/>
    </source>
</evidence>
<feature type="transmembrane region" description="Helical" evidence="19">
    <location>
        <begin position="75"/>
        <end position="95"/>
    </location>
</feature>
<comment type="similarity">
    <text evidence="5 18">Belongs to the CDS family.</text>
</comment>
<dbReference type="RefSeq" id="WP_271192196.1">
    <property type="nucleotide sequence ID" value="NZ_CP115667.1"/>
</dbReference>
<evidence type="ECO:0000256" key="3">
    <source>
        <dbReference type="ARBA" id="ARBA00005119"/>
    </source>
</evidence>
<evidence type="ECO:0000256" key="8">
    <source>
        <dbReference type="ARBA" id="ARBA00022475"/>
    </source>
</evidence>
<comment type="pathway">
    <text evidence="3 18">Phospholipid metabolism; CDP-diacylglycerol biosynthesis; CDP-diacylglycerol from sn-glycerol 3-phosphate: step 3/3.</text>
</comment>
<accession>A0ABY7QWC2</accession>
<name>A0ABY7QWC2_9FIRM</name>
<dbReference type="Pfam" id="PF01148">
    <property type="entry name" value="CTP_transf_1"/>
    <property type="match status" value="1"/>
</dbReference>
<feature type="transmembrane region" description="Helical" evidence="19">
    <location>
        <begin position="192"/>
        <end position="212"/>
    </location>
</feature>
<proteinExistence type="inferred from homology"/>
<evidence type="ECO:0000313" key="21">
    <source>
        <dbReference type="Proteomes" id="UP001210339"/>
    </source>
</evidence>
<keyword evidence="11 18" id="KW-0812">Transmembrane</keyword>
<keyword evidence="12 18" id="KW-0548">Nucleotidyltransferase</keyword>
<keyword evidence="10 18" id="KW-0808">Transferase</keyword>
<dbReference type="PANTHER" id="PTHR46382:SF1">
    <property type="entry name" value="PHOSPHATIDATE CYTIDYLYLTRANSFERASE"/>
    <property type="match status" value="1"/>
</dbReference>
<dbReference type="GO" id="GO:0004605">
    <property type="term" value="F:phosphatidate cytidylyltransferase activity"/>
    <property type="evidence" value="ECO:0007669"/>
    <property type="project" value="UniProtKB-EC"/>
</dbReference>
<feature type="transmembrane region" description="Helical" evidence="19">
    <location>
        <begin position="127"/>
        <end position="146"/>
    </location>
</feature>
<evidence type="ECO:0000256" key="7">
    <source>
        <dbReference type="ARBA" id="ARBA00019373"/>
    </source>
</evidence>
<dbReference type="InterPro" id="IPR000374">
    <property type="entry name" value="PC_trans"/>
</dbReference>
<evidence type="ECO:0000256" key="10">
    <source>
        <dbReference type="ARBA" id="ARBA00022679"/>
    </source>
</evidence>
<feature type="transmembrane region" description="Helical" evidence="19">
    <location>
        <begin position="51"/>
        <end position="69"/>
    </location>
</feature>
<evidence type="ECO:0000313" key="20">
    <source>
        <dbReference type="EMBL" id="WBW50671.1"/>
    </source>
</evidence>
<sequence>MGDLQKRLTTAIVGIGILGVVIYFGGLALRLTVTLVSLISLFELRLAFKKININLNMTVLVIGLILLQALDHYSIGISLSASGILILSFIFSLFLKRYTIEDGVYTLFSFIYIPVVLHLLYKLDNSPFMLLVFVIAFSTDTFAYAIGSTIGRIKLIPEVSPKKSVEGFIGGILGALICSLIFFYFVKLPISPVAVLFVVVASIAGQIGDLAASKVKRICGIKDYSHLLPGHGGMLDRIDSILFITPVVYILLNIMAQ</sequence>
<keyword evidence="13 19" id="KW-1133">Transmembrane helix</keyword>
<comment type="catalytic activity">
    <reaction evidence="1 18">
        <text>a 1,2-diacyl-sn-glycero-3-phosphate + CTP + H(+) = a CDP-1,2-diacyl-sn-glycerol + diphosphate</text>
        <dbReference type="Rhea" id="RHEA:16229"/>
        <dbReference type="ChEBI" id="CHEBI:15378"/>
        <dbReference type="ChEBI" id="CHEBI:33019"/>
        <dbReference type="ChEBI" id="CHEBI:37563"/>
        <dbReference type="ChEBI" id="CHEBI:58332"/>
        <dbReference type="ChEBI" id="CHEBI:58608"/>
        <dbReference type="EC" id="2.7.7.41"/>
    </reaction>
</comment>
<evidence type="ECO:0000256" key="19">
    <source>
        <dbReference type="SAM" id="Phobius"/>
    </source>
</evidence>
<evidence type="ECO:0000256" key="4">
    <source>
        <dbReference type="ARBA" id="ARBA00005189"/>
    </source>
</evidence>
<feature type="transmembrane region" description="Helical" evidence="19">
    <location>
        <begin position="167"/>
        <end position="186"/>
    </location>
</feature>
<gene>
    <name evidence="20" type="ORF">O6R05_03735</name>
</gene>
<protein>
    <recommendedName>
        <fullName evidence="7 18">Phosphatidate cytidylyltransferase</fullName>
        <ecNumber evidence="6 18">2.7.7.41</ecNumber>
    </recommendedName>
</protein>
<keyword evidence="9" id="KW-0444">Lipid biosynthesis</keyword>
<dbReference type="EMBL" id="CP115667">
    <property type="protein sequence ID" value="WBW50671.1"/>
    <property type="molecule type" value="Genomic_DNA"/>
</dbReference>
<evidence type="ECO:0000256" key="15">
    <source>
        <dbReference type="ARBA" id="ARBA00023136"/>
    </source>
</evidence>
<keyword evidence="14" id="KW-0443">Lipid metabolism</keyword>
<feature type="transmembrane region" description="Helical" evidence="19">
    <location>
        <begin position="12"/>
        <end position="39"/>
    </location>
</feature>
<evidence type="ECO:0000256" key="17">
    <source>
        <dbReference type="ARBA" id="ARBA00023264"/>
    </source>
</evidence>
<keyword evidence="15 19" id="KW-0472">Membrane</keyword>